<dbReference type="Gene3D" id="2.60.120.620">
    <property type="entry name" value="q2cbj1_9rhob like domain"/>
    <property type="match status" value="1"/>
</dbReference>
<accession>J5JAG7</accession>
<dbReference type="STRING" id="655819.J5JAG7"/>
<name>J5JAG7_BEAB2</name>
<proteinExistence type="inferred from homology"/>
<dbReference type="GO" id="GO:0016491">
    <property type="term" value="F:oxidoreductase activity"/>
    <property type="evidence" value="ECO:0007669"/>
    <property type="project" value="UniProtKB-KW"/>
</dbReference>
<dbReference type="OrthoDB" id="27483at2759"/>
<dbReference type="PANTHER" id="PTHR33099:SF7">
    <property type="entry name" value="MYND-TYPE DOMAIN-CONTAINING PROTEIN"/>
    <property type="match status" value="1"/>
</dbReference>
<evidence type="ECO:0000256" key="1">
    <source>
        <dbReference type="RuleBase" id="RU003682"/>
    </source>
</evidence>
<dbReference type="InterPro" id="IPR005123">
    <property type="entry name" value="Oxoglu/Fe-dep_dioxygenase_dom"/>
</dbReference>
<dbReference type="EMBL" id="JH725177">
    <property type="protein sequence ID" value="EJP63178.1"/>
    <property type="molecule type" value="Genomic_DNA"/>
</dbReference>
<evidence type="ECO:0000259" key="2">
    <source>
        <dbReference type="PROSITE" id="PS51471"/>
    </source>
</evidence>
<keyword evidence="4" id="KW-1185">Reference proteome</keyword>
<evidence type="ECO:0000313" key="3">
    <source>
        <dbReference type="EMBL" id="EJP63178.1"/>
    </source>
</evidence>
<gene>
    <name evidence="3" type="ORF">BBA_07778</name>
</gene>
<dbReference type="PROSITE" id="PS51471">
    <property type="entry name" value="FE2OG_OXY"/>
    <property type="match status" value="1"/>
</dbReference>
<dbReference type="GO" id="GO:0046872">
    <property type="term" value="F:metal ion binding"/>
    <property type="evidence" value="ECO:0007669"/>
    <property type="project" value="UniProtKB-KW"/>
</dbReference>
<organism evidence="3 4">
    <name type="scientific">Beauveria bassiana (strain ARSEF 2860)</name>
    <name type="common">White muscardine disease fungus</name>
    <name type="synonym">Tritirachium shiotae</name>
    <dbReference type="NCBI Taxonomy" id="655819"/>
    <lineage>
        <taxon>Eukaryota</taxon>
        <taxon>Fungi</taxon>
        <taxon>Dikarya</taxon>
        <taxon>Ascomycota</taxon>
        <taxon>Pezizomycotina</taxon>
        <taxon>Sordariomycetes</taxon>
        <taxon>Hypocreomycetidae</taxon>
        <taxon>Hypocreales</taxon>
        <taxon>Cordycipitaceae</taxon>
        <taxon>Beauveria</taxon>
    </lineage>
</organism>
<dbReference type="PANTHER" id="PTHR33099">
    <property type="entry name" value="FE2OG DIOXYGENASE DOMAIN-CONTAINING PROTEIN"/>
    <property type="match status" value="1"/>
</dbReference>
<comment type="similarity">
    <text evidence="1">Belongs to the iron/ascorbate-dependent oxidoreductase family.</text>
</comment>
<evidence type="ECO:0000313" key="4">
    <source>
        <dbReference type="Proteomes" id="UP000002762"/>
    </source>
</evidence>
<dbReference type="RefSeq" id="XP_008601097.1">
    <property type="nucleotide sequence ID" value="XM_008602875.1"/>
</dbReference>
<dbReference type="InParanoid" id="J5JAG7"/>
<protein>
    <submittedName>
        <fullName evidence="3">Oxidoreductase, 2OG-Fe(II) oxygenase family protein</fullName>
    </submittedName>
</protein>
<dbReference type="InterPro" id="IPR044862">
    <property type="entry name" value="Pro_4_hyd_alph_FE2OG_OXY"/>
</dbReference>
<keyword evidence="1" id="KW-0479">Metal-binding</keyword>
<dbReference type="AlphaFoldDB" id="J5JAG7"/>
<dbReference type="HOGENOM" id="CLU_019613_1_1_1"/>
<dbReference type="Pfam" id="PF13640">
    <property type="entry name" value="2OG-FeII_Oxy_3"/>
    <property type="match status" value="1"/>
</dbReference>
<feature type="domain" description="Fe2OG dioxygenase" evidence="2">
    <location>
        <begin position="157"/>
        <end position="262"/>
    </location>
</feature>
<sequence>MSSRPALTPVLVDFKNALAEQKHFYACGGRISIATPTTVDGEAEARSSTSLRTTQSKPVTIRWDLSNPPHGGLAECKRVTLPITQQRDRDALDSLRDDCKPATFGLNGKDVLDETYRKALKMDTELFCTTFDPYSLGIVDTVTQMLLPSFEDPQTHRAVDARLYKLNIYSGPSGMFKAHVDTPRSAAQFGSLVVCLPAEHHGGQLKVRHKGEETTFDWSTPSDESKLPHIEWAAFYSDCEHEVMEVSSGHRLTLTYNLYAVPGTRHLTGRSSVLDPTRLPLHSAIERLISDDPLCGKGLVFEALSYQISDQSTLTLNAGGTLGFWCSHAYAYNDTREAPLPETLKGIDASVWESFRALGIEVKIAPIIRMEDDVRNSIAYFHEWEKARERKREPRKRCRLPSKFIVGNKFGYGNEGSAGAMYSHCAILASLPSKTSKDSATTA</sequence>
<dbReference type="GeneID" id="19890790"/>
<dbReference type="Proteomes" id="UP000002762">
    <property type="component" value="Unassembled WGS sequence"/>
</dbReference>
<keyword evidence="1" id="KW-0408">Iron</keyword>
<reference evidence="3 4" key="1">
    <citation type="journal article" date="2012" name="Sci. Rep.">
        <title>Genomic perspectives on the evolution of fungal entomopathogenicity in Beauveria bassiana.</title>
        <authorList>
            <person name="Xiao G."/>
            <person name="Ying S.H."/>
            <person name="Zheng P."/>
            <person name="Wang Z.L."/>
            <person name="Zhang S."/>
            <person name="Xie X.Q."/>
            <person name="Shang Y."/>
            <person name="St Leger R.J."/>
            <person name="Zhao G.P."/>
            <person name="Wang C."/>
            <person name="Feng M.G."/>
        </authorList>
    </citation>
    <scope>NUCLEOTIDE SEQUENCE [LARGE SCALE GENOMIC DNA]</scope>
    <source>
        <strain evidence="3 4">ARSEF 2860</strain>
    </source>
</reference>
<keyword evidence="1" id="KW-0560">Oxidoreductase</keyword>